<dbReference type="Pfam" id="PF13561">
    <property type="entry name" value="adh_short_C2"/>
    <property type="match status" value="1"/>
</dbReference>
<keyword evidence="4" id="KW-1185">Reference proteome</keyword>
<dbReference type="CDD" id="cd05233">
    <property type="entry name" value="SDR_c"/>
    <property type="match status" value="1"/>
</dbReference>
<comment type="caution">
    <text evidence="3">The sequence shown here is derived from an EMBL/GenBank/DDBJ whole genome shotgun (WGS) entry which is preliminary data.</text>
</comment>
<proteinExistence type="inferred from homology"/>
<evidence type="ECO:0000313" key="3">
    <source>
        <dbReference type="EMBL" id="MCY0150404.1"/>
    </source>
</evidence>
<dbReference type="EMBL" id="JAOVZR010000001">
    <property type="protein sequence ID" value="MCY0150404.1"/>
    <property type="molecule type" value="Genomic_DNA"/>
</dbReference>
<protein>
    <submittedName>
        <fullName evidence="3">SDR family oxidoreductase</fullName>
    </submittedName>
</protein>
<dbReference type="RefSeq" id="WP_267655844.1">
    <property type="nucleotide sequence ID" value="NZ_JAOVZR010000001.1"/>
</dbReference>
<comment type="similarity">
    <text evidence="1">Belongs to the short-chain dehydrogenases/reductases (SDR) family.</text>
</comment>
<dbReference type="PANTHER" id="PTHR42760">
    <property type="entry name" value="SHORT-CHAIN DEHYDROGENASES/REDUCTASES FAMILY MEMBER"/>
    <property type="match status" value="1"/>
</dbReference>
<dbReference type="SMART" id="SM00822">
    <property type="entry name" value="PKS_KR"/>
    <property type="match status" value="1"/>
</dbReference>
<dbReference type="InterPro" id="IPR057326">
    <property type="entry name" value="KR_dom"/>
</dbReference>
<evidence type="ECO:0000313" key="4">
    <source>
        <dbReference type="Proteomes" id="UP001073227"/>
    </source>
</evidence>
<dbReference type="Gene3D" id="3.40.50.720">
    <property type="entry name" value="NAD(P)-binding Rossmann-like Domain"/>
    <property type="match status" value="1"/>
</dbReference>
<dbReference type="NCBIfam" id="NF005559">
    <property type="entry name" value="PRK07231.1"/>
    <property type="match status" value="1"/>
</dbReference>
<dbReference type="PROSITE" id="PS00061">
    <property type="entry name" value="ADH_SHORT"/>
    <property type="match status" value="1"/>
</dbReference>
<organism evidence="3 4">
    <name type="scientific">Hoeflea algicola</name>
    <dbReference type="NCBI Taxonomy" id="2983763"/>
    <lineage>
        <taxon>Bacteria</taxon>
        <taxon>Pseudomonadati</taxon>
        <taxon>Pseudomonadota</taxon>
        <taxon>Alphaproteobacteria</taxon>
        <taxon>Hyphomicrobiales</taxon>
        <taxon>Rhizobiaceae</taxon>
        <taxon>Hoeflea</taxon>
    </lineage>
</organism>
<dbReference type="PRINTS" id="PR00081">
    <property type="entry name" value="GDHRDH"/>
</dbReference>
<gene>
    <name evidence="3" type="ORF">OEG84_22535</name>
</gene>
<dbReference type="InterPro" id="IPR002347">
    <property type="entry name" value="SDR_fam"/>
</dbReference>
<evidence type="ECO:0000259" key="2">
    <source>
        <dbReference type="SMART" id="SM00822"/>
    </source>
</evidence>
<name>A0ABT3ZF63_9HYPH</name>
<dbReference type="PANTHER" id="PTHR42760:SF40">
    <property type="entry name" value="3-OXOACYL-[ACYL-CARRIER-PROTEIN] REDUCTASE, CHLOROPLASTIC"/>
    <property type="match status" value="1"/>
</dbReference>
<feature type="domain" description="Ketoreductase" evidence="2">
    <location>
        <begin position="20"/>
        <end position="199"/>
    </location>
</feature>
<dbReference type="PRINTS" id="PR00080">
    <property type="entry name" value="SDRFAMILY"/>
</dbReference>
<evidence type="ECO:0000256" key="1">
    <source>
        <dbReference type="ARBA" id="ARBA00006484"/>
    </source>
</evidence>
<accession>A0ABT3ZF63</accession>
<dbReference type="InterPro" id="IPR020904">
    <property type="entry name" value="Sc_DH/Rdtase_CS"/>
</dbReference>
<dbReference type="SUPFAM" id="SSF51735">
    <property type="entry name" value="NAD(P)-binding Rossmann-fold domains"/>
    <property type="match status" value="1"/>
</dbReference>
<sequence>MNKFGRLTEKARYHEKLEGRVAVVIGSGRGIGAAIAARLVRDGAFVVVADRDIDLANNTVASFDVGERAIAAQADIRDIAAADRLVALAVEKFGQLDILVQNAGIFPWSLIEEISVDEWDSVLETNLRGAFLSARAALPHLRDSAFGRLIFTSSITGPRVSSPGHAHYAASKAGINGLVKSAAIEFSPYGITVNAVEPGNILTEGMKAERTAQFIENMTAAVPLGRLGAPDDVANAVSFLASDEASYITGTSIIVDGGQILPEMKTAKG</sequence>
<reference evidence="3" key="1">
    <citation type="submission" date="2022-10" db="EMBL/GenBank/DDBJ databases">
        <title>Hoeflea sp. G2-23, isolated from marine algae.</title>
        <authorList>
            <person name="Kristyanto S."/>
            <person name="Kim J.M."/>
            <person name="Jeon C.O."/>
        </authorList>
    </citation>
    <scope>NUCLEOTIDE SEQUENCE</scope>
    <source>
        <strain evidence="3">G2-23</strain>
    </source>
</reference>
<dbReference type="Proteomes" id="UP001073227">
    <property type="component" value="Unassembled WGS sequence"/>
</dbReference>
<dbReference type="InterPro" id="IPR036291">
    <property type="entry name" value="NAD(P)-bd_dom_sf"/>
</dbReference>